<evidence type="ECO:0000313" key="1">
    <source>
        <dbReference type="EMBL" id="EFA22846.1"/>
    </source>
</evidence>
<sequence length="46" mass="5037">MQFGTGKCSFPDRAGQQRCGLRAESVVFLTTLVRGGAVWDGKVRFC</sequence>
<gene>
    <name evidence="1" type="ORF">BIFGAL_03884</name>
</gene>
<evidence type="ECO:0000313" key="2">
    <source>
        <dbReference type="Proteomes" id="UP000003656"/>
    </source>
</evidence>
<protein>
    <submittedName>
        <fullName evidence="1">Uncharacterized protein</fullName>
    </submittedName>
</protein>
<reference evidence="1 2" key="1">
    <citation type="submission" date="2009-11" db="EMBL/GenBank/DDBJ databases">
        <authorList>
            <person name="Weinstock G."/>
            <person name="Sodergren E."/>
            <person name="Clifton S."/>
            <person name="Fulton L."/>
            <person name="Fulton B."/>
            <person name="Courtney L."/>
            <person name="Fronick C."/>
            <person name="Harrison M."/>
            <person name="Strong C."/>
            <person name="Farmer C."/>
            <person name="Delahaunty K."/>
            <person name="Markovic C."/>
            <person name="Hall O."/>
            <person name="Minx P."/>
            <person name="Tomlinson C."/>
            <person name="Mitreva M."/>
            <person name="Nelson J."/>
            <person name="Hou S."/>
            <person name="Wollam A."/>
            <person name="Pepin K.H."/>
            <person name="Johnson M."/>
            <person name="Bhonagiri V."/>
            <person name="Nash W.E."/>
            <person name="Warren W."/>
            <person name="Chinwalla A."/>
            <person name="Mardis E.R."/>
            <person name="Wilson R.K."/>
        </authorList>
    </citation>
    <scope>NUCLEOTIDE SEQUENCE [LARGE SCALE GENOMIC DNA]</scope>
    <source>
        <strain evidence="1 2">DSM 20093</strain>
    </source>
</reference>
<proteinExistence type="predicted"/>
<dbReference type="Proteomes" id="UP000003656">
    <property type="component" value="Unassembled WGS sequence"/>
</dbReference>
<dbReference type="EMBL" id="ABXB03000003">
    <property type="protein sequence ID" value="EFA22846.1"/>
    <property type="molecule type" value="Genomic_DNA"/>
</dbReference>
<accession>D1NVJ5</accession>
<comment type="caution">
    <text evidence="1">The sequence shown here is derived from an EMBL/GenBank/DDBJ whole genome shotgun (WGS) entry which is preliminary data.</text>
</comment>
<dbReference type="AlphaFoldDB" id="D1NVJ5"/>
<name>D1NVJ5_9BIFI</name>
<organism evidence="1 2">
    <name type="scientific">Bifidobacterium gallicum DSM 20093 = LMG 11596</name>
    <dbReference type="NCBI Taxonomy" id="561180"/>
    <lineage>
        <taxon>Bacteria</taxon>
        <taxon>Bacillati</taxon>
        <taxon>Actinomycetota</taxon>
        <taxon>Actinomycetes</taxon>
        <taxon>Bifidobacteriales</taxon>
        <taxon>Bifidobacteriaceae</taxon>
        <taxon>Bifidobacterium</taxon>
    </lineage>
</organism>